<evidence type="ECO:0000313" key="1">
    <source>
        <dbReference type="EMBL" id="AAD54846.1"/>
    </source>
</evidence>
<name>Q9TKX0_NEPOL</name>
<organism evidence="1">
    <name type="scientific">Nephroselmis olivacea</name>
    <name type="common">Green alga</name>
    <dbReference type="NCBI Taxonomy" id="31312"/>
    <lineage>
        <taxon>Eukaryota</taxon>
        <taxon>Viridiplantae</taxon>
        <taxon>Chlorophyta</taxon>
        <taxon>Nephroselmidophyceae</taxon>
        <taxon>Nephroselmidales</taxon>
        <taxon>Nephroselmidaceae</taxon>
        <taxon>Nephroselmis</taxon>
    </lineage>
</organism>
<reference evidence="1" key="1">
    <citation type="journal article" date="1999" name="Proc. Natl. Acad. Sci. U.S.A.">
        <title>The complete chloroplast DNA sequence of the green alga Nephroselmis olivacea: insights into the architecture of ancestral chloroplast genomes.</title>
        <authorList>
            <person name="Turmel M."/>
            <person name="Otis C."/>
            <person name="Lemieux C."/>
        </authorList>
    </citation>
    <scope>NUCLEOTIDE SEQUENCE [LARGE SCALE GENOMIC DNA]</scope>
    <source>
        <strain>NIES-484</strain>
    </source>
</reference>
<dbReference type="AlphaFoldDB" id="Q9TKX0"/>
<dbReference type="RefSeq" id="NP_050875.1">
    <property type="nucleotide sequence ID" value="NC_000927.1"/>
</dbReference>
<keyword evidence="1" id="KW-0150">Chloroplast</keyword>
<protein>
    <submittedName>
        <fullName evidence="1">Uncharacterized protein</fullName>
    </submittedName>
</protein>
<keyword evidence="1" id="KW-0934">Plastid</keyword>
<sequence length="350" mass="41068">MDLTHRLYRRFKRKPLYSIIANSVPEPQRPLVPLDLQEIRWLKTSIDRKEGNLSIKREELRRLEARPVGFRVFCVRVKEHWRNPLYITGLFAGYVKASTKLQFWPFWADSSVKKEIRDEFIRRFIYKLSLKRTSDWDVFKQVIASDIVRVSNFRFQRDFFYETVLQNVVQVCNKDGLREDVLVFFGVNAFIYALSLSPWHTRVSHAMPLFEQPTETVQLATVRLQETDLSRAFDQVVRVEISHSDVVMEMKYDRQISHAYWGDPTPSTKIQTISSFQPRPQELANESIDIGPEEIPHQNLTSQINSMGQAIRDFVKTHTRMAGEELVPNGVLKMISFRNPLSVVSLFFRL</sequence>
<accession>Q9TKX0</accession>
<geneLocation type="chloroplast" evidence="1"/>
<dbReference type="EMBL" id="AF137379">
    <property type="protein sequence ID" value="AAD54846.1"/>
    <property type="molecule type" value="Genomic_DNA"/>
</dbReference>
<proteinExistence type="predicted"/>
<dbReference type="GeneID" id="1496865"/>